<feature type="compositionally biased region" description="Polar residues" evidence="1">
    <location>
        <begin position="103"/>
        <end position="123"/>
    </location>
</feature>
<dbReference type="AlphaFoldDB" id="A0A1M3T4I4"/>
<evidence type="ECO:0000256" key="2">
    <source>
        <dbReference type="SAM" id="SignalP"/>
    </source>
</evidence>
<gene>
    <name evidence="3" type="ORF">ASPFODRAFT_37435</name>
</gene>
<feature type="region of interest" description="Disordered" evidence="1">
    <location>
        <begin position="86"/>
        <end position="153"/>
    </location>
</feature>
<proteinExistence type="predicted"/>
<dbReference type="OrthoDB" id="3565477at2759"/>
<accession>A0A1M3T4I4</accession>
<evidence type="ECO:0000313" key="3">
    <source>
        <dbReference type="EMBL" id="OJZ81648.1"/>
    </source>
</evidence>
<protein>
    <submittedName>
        <fullName evidence="3">Uncharacterized protein</fullName>
    </submittedName>
</protein>
<feature type="compositionally biased region" description="Polar residues" evidence="1">
    <location>
        <begin position="135"/>
        <end position="153"/>
    </location>
</feature>
<evidence type="ECO:0000256" key="1">
    <source>
        <dbReference type="SAM" id="MobiDB-lite"/>
    </source>
</evidence>
<feature type="chain" id="PRO_5011956973" evidence="2">
    <location>
        <begin position="22"/>
        <end position="234"/>
    </location>
</feature>
<reference evidence="4" key="1">
    <citation type="journal article" date="2017" name="Genome Biol.">
        <title>Comparative genomics reveals high biological diversity and specific adaptations in the industrially and medically important fungal genus Aspergillus.</title>
        <authorList>
            <person name="de Vries R.P."/>
            <person name="Riley R."/>
            <person name="Wiebenga A."/>
            <person name="Aguilar-Osorio G."/>
            <person name="Amillis S."/>
            <person name="Uchima C.A."/>
            <person name="Anderluh G."/>
            <person name="Asadollahi M."/>
            <person name="Askin M."/>
            <person name="Barry K."/>
            <person name="Battaglia E."/>
            <person name="Bayram O."/>
            <person name="Benocci T."/>
            <person name="Braus-Stromeyer S.A."/>
            <person name="Caldana C."/>
            <person name="Canovas D."/>
            <person name="Cerqueira G.C."/>
            <person name="Chen F."/>
            <person name="Chen W."/>
            <person name="Choi C."/>
            <person name="Clum A."/>
            <person name="Dos Santos R.A."/>
            <person name="Damasio A.R."/>
            <person name="Diallinas G."/>
            <person name="Emri T."/>
            <person name="Fekete E."/>
            <person name="Flipphi M."/>
            <person name="Freyberg S."/>
            <person name="Gallo A."/>
            <person name="Gournas C."/>
            <person name="Habgood R."/>
            <person name="Hainaut M."/>
            <person name="Harispe M.L."/>
            <person name="Henrissat B."/>
            <person name="Hilden K.S."/>
            <person name="Hope R."/>
            <person name="Hossain A."/>
            <person name="Karabika E."/>
            <person name="Karaffa L."/>
            <person name="Karanyi Z."/>
            <person name="Krasevec N."/>
            <person name="Kuo A."/>
            <person name="Kusch H."/>
            <person name="LaButti K."/>
            <person name="Lagendijk E.L."/>
            <person name="Lapidus A."/>
            <person name="Levasseur A."/>
            <person name="Lindquist E."/>
            <person name="Lipzen A."/>
            <person name="Logrieco A.F."/>
            <person name="MacCabe A."/>
            <person name="Maekelae M.R."/>
            <person name="Malavazi I."/>
            <person name="Melin P."/>
            <person name="Meyer V."/>
            <person name="Mielnichuk N."/>
            <person name="Miskei M."/>
            <person name="Molnar A.P."/>
            <person name="Mule G."/>
            <person name="Ngan C.Y."/>
            <person name="Orejas M."/>
            <person name="Orosz E."/>
            <person name="Ouedraogo J.P."/>
            <person name="Overkamp K.M."/>
            <person name="Park H.-S."/>
            <person name="Perrone G."/>
            <person name="Piumi F."/>
            <person name="Punt P.J."/>
            <person name="Ram A.F."/>
            <person name="Ramon A."/>
            <person name="Rauscher S."/>
            <person name="Record E."/>
            <person name="Riano-Pachon D.M."/>
            <person name="Robert V."/>
            <person name="Roehrig J."/>
            <person name="Ruller R."/>
            <person name="Salamov A."/>
            <person name="Salih N.S."/>
            <person name="Samson R.A."/>
            <person name="Sandor E."/>
            <person name="Sanguinetti M."/>
            <person name="Schuetze T."/>
            <person name="Sepcic K."/>
            <person name="Shelest E."/>
            <person name="Sherlock G."/>
            <person name="Sophianopoulou V."/>
            <person name="Squina F.M."/>
            <person name="Sun H."/>
            <person name="Susca A."/>
            <person name="Todd R.B."/>
            <person name="Tsang A."/>
            <person name="Unkles S.E."/>
            <person name="van de Wiele N."/>
            <person name="van Rossen-Uffink D."/>
            <person name="Oliveira J.V."/>
            <person name="Vesth T.C."/>
            <person name="Visser J."/>
            <person name="Yu J.-H."/>
            <person name="Zhou M."/>
            <person name="Andersen M.R."/>
            <person name="Archer D.B."/>
            <person name="Baker S.E."/>
            <person name="Benoit I."/>
            <person name="Brakhage A.A."/>
            <person name="Braus G.H."/>
            <person name="Fischer R."/>
            <person name="Frisvad J.C."/>
            <person name="Goldman G.H."/>
            <person name="Houbraken J."/>
            <person name="Oakley B."/>
            <person name="Pocsi I."/>
            <person name="Scazzocchio C."/>
            <person name="Seiboth B."/>
            <person name="vanKuyk P.A."/>
            <person name="Wortman J."/>
            <person name="Dyer P.S."/>
            <person name="Grigoriev I.V."/>
        </authorList>
    </citation>
    <scope>NUCLEOTIDE SEQUENCE [LARGE SCALE GENOMIC DNA]</scope>
    <source>
        <strain evidence="4">CBS 106.47</strain>
    </source>
</reference>
<evidence type="ECO:0000313" key="4">
    <source>
        <dbReference type="Proteomes" id="UP000184063"/>
    </source>
</evidence>
<dbReference type="EMBL" id="KV878250">
    <property type="protein sequence ID" value="OJZ81648.1"/>
    <property type="molecule type" value="Genomic_DNA"/>
</dbReference>
<sequence>MGRIIARFLTVLLPLTQLTAALTVQPEAAARVSVETLTSAAASSSIAIQLSSSHSPSSSDTLTFTPSSRLAMFTISRPAITSSSALSLHPSSWSSPESTKLPQASTSVPYMPSFTNQSTNLPSHLTPPQPAVHTYDSSLPESASSPGGHSTTSTILTTQVHTVTSCPEQVTDCPTTDKTTFLTTETITVGTTICPVTAVMASPTILQPADDVYTEVSTVYFTNIVTVSACFLAT</sequence>
<dbReference type="Proteomes" id="UP000184063">
    <property type="component" value="Unassembled WGS sequence"/>
</dbReference>
<organism evidence="3 4">
    <name type="scientific">Aspergillus luchuensis (strain CBS 106.47)</name>
    <dbReference type="NCBI Taxonomy" id="1137211"/>
    <lineage>
        <taxon>Eukaryota</taxon>
        <taxon>Fungi</taxon>
        <taxon>Dikarya</taxon>
        <taxon>Ascomycota</taxon>
        <taxon>Pezizomycotina</taxon>
        <taxon>Eurotiomycetes</taxon>
        <taxon>Eurotiomycetidae</taxon>
        <taxon>Eurotiales</taxon>
        <taxon>Aspergillaceae</taxon>
        <taxon>Aspergillus</taxon>
        <taxon>Aspergillus subgen. Circumdati</taxon>
    </lineage>
</organism>
<name>A0A1M3T4I4_ASPLC</name>
<dbReference type="VEuPathDB" id="FungiDB:ASPFODRAFT_37435"/>
<feature type="compositionally biased region" description="Low complexity" evidence="1">
    <location>
        <begin position="86"/>
        <end position="102"/>
    </location>
</feature>
<feature type="signal peptide" evidence="2">
    <location>
        <begin position="1"/>
        <end position="21"/>
    </location>
</feature>
<keyword evidence="2" id="KW-0732">Signal</keyword>